<proteinExistence type="predicted"/>
<dbReference type="OrthoDB" id="410315at2759"/>
<dbReference type="SUPFAM" id="SSF63712">
    <property type="entry name" value="Nicotinic receptor ligand binding domain-like"/>
    <property type="match status" value="1"/>
</dbReference>
<keyword evidence="1" id="KW-0732">Signal</keyword>
<keyword evidence="4" id="KW-1185">Reference proteome</keyword>
<accession>A0A4C1TYB8</accession>
<keyword evidence="3" id="KW-0675">Receptor</keyword>
<dbReference type="InterPro" id="IPR006202">
    <property type="entry name" value="Neur_chan_lig-bd"/>
</dbReference>
<dbReference type="InterPro" id="IPR036734">
    <property type="entry name" value="Neur_chan_lig-bd_sf"/>
</dbReference>
<dbReference type="Pfam" id="PF02931">
    <property type="entry name" value="Neur_chan_LBD"/>
    <property type="match status" value="1"/>
</dbReference>
<dbReference type="AlphaFoldDB" id="A0A4C1TYB8"/>
<dbReference type="GO" id="GO:0005230">
    <property type="term" value="F:extracellular ligand-gated monoatomic ion channel activity"/>
    <property type="evidence" value="ECO:0007669"/>
    <property type="project" value="InterPro"/>
</dbReference>
<organism evidence="3 4">
    <name type="scientific">Eumeta variegata</name>
    <name type="common">Bagworm moth</name>
    <name type="synonym">Eumeta japonica</name>
    <dbReference type="NCBI Taxonomy" id="151549"/>
    <lineage>
        <taxon>Eukaryota</taxon>
        <taxon>Metazoa</taxon>
        <taxon>Ecdysozoa</taxon>
        <taxon>Arthropoda</taxon>
        <taxon>Hexapoda</taxon>
        <taxon>Insecta</taxon>
        <taxon>Pterygota</taxon>
        <taxon>Neoptera</taxon>
        <taxon>Endopterygota</taxon>
        <taxon>Lepidoptera</taxon>
        <taxon>Glossata</taxon>
        <taxon>Ditrysia</taxon>
        <taxon>Tineoidea</taxon>
        <taxon>Psychidae</taxon>
        <taxon>Oiketicinae</taxon>
        <taxon>Eumeta</taxon>
    </lineage>
</organism>
<feature type="chain" id="PRO_5020023398" evidence="1">
    <location>
        <begin position="17"/>
        <end position="134"/>
    </location>
</feature>
<evidence type="ECO:0000313" key="3">
    <source>
        <dbReference type="EMBL" id="GBP19052.1"/>
    </source>
</evidence>
<dbReference type="STRING" id="151549.A0A4C1TYB8"/>
<dbReference type="GO" id="GO:0016020">
    <property type="term" value="C:membrane"/>
    <property type="evidence" value="ECO:0007669"/>
    <property type="project" value="InterPro"/>
</dbReference>
<dbReference type="Gene3D" id="2.70.170.10">
    <property type="entry name" value="Neurotransmitter-gated ion-channel ligand-binding domain"/>
    <property type="match status" value="1"/>
</dbReference>
<gene>
    <name evidence="3" type="primary">Chrna10</name>
    <name evidence="3" type="ORF">EVAR_83364_1</name>
</gene>
<reference evidence="3 4" key="1">
    <citation type="journal article" date="2019" name="Commun. Biol.">
        <title>The bagworm genome reveals a unique fibroin gene that provides high tensile strength.</title>
        <authorList>
            <person name="Kono N."/>
            <person name="Nakamura H."/>
            <person name="Ohtoshi R."/>
            <person name="Tomita M."/>
            <person name="Numata K."/>
            <person name="Arakawa K."/>
        </authorList>
    </citation>
    <scope>NUCLEOTIDE SEQUENCE [LARGE SCALE GENOMIC DNA]</scope>
</reference>
<protein>
    <submittedName>
        <fullName evidence="3">Neuronal acetylcholine receptor subunit alpha-10</fullName>
    </submittedName>
</protein>
<dbReference type="EMBL" id="BGZK01000104">
    <property type="protein sequence ID" value="GBP19052.1"/>
    <property type="molecule type" value="Genomic_DNA"/>
</dbReference>
<name>A0A4C1TYB8_EUMVA</name>
<evidence type="ECO:0000259" key="2">
    <source>
        <dbReference type="Pfam" id="PF02931"/>
    </source>
</evidence>
<dbReference type="Proteomes" id="UP000299102">
    <property type="component" value="Unassembled WGS sequence"/>
</dbReference>
<evidence type="ECO:0000313" key="4">
    <source>
        <dbReference type="Proteomes" id="UP000299102"/>
    </source>
</evidence>
<comment type="caution">
    <text evidence="3">The sequence shown here is derived from an EMBL/GenBank/DDBJ whole genome shotgun (WGS) entry which is preliminary data.</text>
</comment>
<feature type="signal peptide" evidence="1">
    <location>
        <begin position="1"/>
        <end position="16"/>
    </location>
</feature>
<evidence type="ECO:0000256" key="1">
    <source>
        <dbReference type="SAM" id="SignalP"/>
    </source>
</evidence>
<feature type="domain" description="Neurotransmitter-gated ion-channel ligand-binding" evidence="2">
    <location>
        <begin position="30"/>
        <end position="106"/>
    </location>
</feature>
<sequence>MLLLTVLVACASIIKAKDCPRPSSNTNEVRLHKNLLATYESYFYPPVKNCSDVLQVNIRILPQYFKLDVHEEMFYFHMWLIMTWKDEYLTWDPKDYGDIAETSIKSYLDMGSNDYSGRILSSQGHCIVLLYEFH</sequence>